<sequence>MLVPNKVALILCGGDINFSDLPIITNRSNAMIPVNGKPVIGWIMDDLLQKGINEVILVLRFDNYKLFNYVEWAFAKRTTVHYAFVQAGGTILHSLLAGLAWVKPTSGVHIILGDTLLRDRFPADPDFIFSGAYENPEDWCLVKTDQRGIASEYLDKLTTHRTDLKAVAGVYSFADTTLLRQVVMRKIRDGSRNISDVLKDYGLQRPIKVIDASEWYDFGHISYFNLAKRKLLQSRYFNSLTIDPVRGTISKTSEKADKLADELLWYQSLPPHLQLLTPRLIDTQGNGLVAITQEYYGYPNLAELYVFGDIGLSVWMNALKRLIEVHLLFRNEKGKVDSADVVEMYWEKTRLRIAELRKDKYWQELTGRATLIINGQVCKNFDALEA</sequence>
<gene>
    <name evidence="2" type="ORF">ENR47_04860</name>
</gene>
<dbReference type="InterPro" id="IPR005835">
    <property type="entry name" value="NTP_transferase_dom"/>
</dbReference>
<dbReference type="EMBL" id="DSRD01000316">
    <property type="protein sequence ID" value="HGW93599.1"/>
    <property type="molecule type" value="Genomic_DNA"/>
</dbReference>
<evidence type="ECO:0000259" key="1">
    <source>
        <dbReference type="Pfam" id="PF00483"/>
    </source>
</evidence>
<accession>A0A832H0V6</accession>
<evidence type="ECO:0000313" key="2">
    <source>
        <dbReference type="EMBL" id="HGW93599.1"/>
    </source>
</evidence>
<dbReference type="AlphaFoldDB" id="A0A832H0V6"/>
<feature type="domain" description="Nucleotidyl transferase" evidence="1">
    <location>
        <begin position="22"/>
        <end position="232"/>
    </location>
</feature>
<dbReference type="Pfam" id="PF00483">
    <property type="entry name" value="NTP_transferase"/>
    <property type="match status" value="1"/>
</dbReference>
<comment type="caution">
    <text evidence="2">The sequence shown here is derived from an EMBL/GenBank/DDBJ whole genome shotgun (WGS) entry which is preliminary data.</text>
</comment>
<dbReference type="SUPFAM" id="SSF53448">
    <property type="entry name" value="Nucleotide-diphospho-sugar transferases"/>
    <property type="match status" value="1"/>
</dbReference>
<protein>
    <recommendedName>
        <fullName evidence="1">Nucleotidyl transferase domain-containing protein</fullName>
    </recommendedName>
</protein>
<dbReference type="InterPro" id="IPR029044">
    <property type="entry name" value="Nucleotide-diphossugar_trans"/>
</dbReference>
<reference evidence="2" key="1">
    <citation type="journal article" date="2020" name="mSystems">
        <title>Genome- and Community-Level Interaction Insights into Carbon Utilization and Element Cycling Functions of Hydrothermarchaeota in Hydrothermal Sediment.</title>
        <authorList>
            <person name="Zhou Z."/>
            <person name="Liu Y."/>
            <person name="Xu W."/>
            <person name="Pan J."/>
            <person name="Luo Z.H."/>
            <person name="Li M."/>
        </authorList>
    </citation>
    <scope>NUCLEOTIDE SEQUENCE [LARGE SCALE GENOMIC DNA]</scope>
    <source>
        <strain evidence="2">SpSt-402</strain>
    </source>
</reference>
<proteinExistence type="predicted"/>
<dbReference type="Gene3D" id="3.90.550.10">
    <property type="entry name" value="Spore Coat Polysaccharide Biosynthesis Protein SpsA, Chain A"/>
    <property type="match status" value="1"/>
</dbReference>
<name>A0A832H0V6_9CYAN</name>
<organism evidence="2">
    <name type="scientific">Oscillatoriales cyanobacterium SpSt-402</name>
    <dbReference type="NCBI Taxonomy" id="2282168"/>
    <lineage>
        <taxon>Bacteria</taxon>
        <taxon>Bacillati</taxon>
        <taxon>Cyanobacteriota</taxon>
        <taxon>Cyanophyceae</taxon>
        <taxon>Oscillatoriophycideae</taxon>
        <taxon>Oscillatoriales</taxon>
    </lineage>
</organism>